<evidence type="ECO:0000256" key="1">
    <source>
        <dbReference type="ARBA" id="ARBA00022737"/>
    </source>
</evidence>
<dbReference type="SUPFAM" id="SSF48403">
    <property type="entry name" value="Ankyrin repeat"/>
    <property type="match status" value="1"/>
</dbReference>
<name>A0A2K9V7D5_9VIRU</name>
<dbReference type="SMART" id="SM00248">
    <property type="entry name" value="ANK"/>
    <property type="match status" value="3"/>
</dbReference>
<sequence>MQIYDYVDEHGYSPITYAISHGHFNSAINLLKNGADVNFKDGFNITPLVALLLNYNKYVYYDIDNIKFLLECGADVNILCEYDNIKWTPINYALKIDHKDNYQIIKLLLLNDATTDFKYFDQNMIHFFKNHYPNKIKIINLLLDYGFDYQKVYTTYEYRGDYFSDDDGFVIVKKTITDFLSNEEKPMINKTIQSIELSKHCKKIININIPIESGKMMFKPDGFAFKLLSIKYNLINGEIMNIINFKNLELFEYFGIYDIPSLIMKITDNIKYIY</sequence>
<dbReference type="PROSITE" id="PS50297">
    <property type="entry name" value="ANK_REP_REGION"/>
    <property type="match status" value="1"/>
</dbReference>
<dbReference type="EMBL" id="MG779309">
    <property type="protein sequence ID" value="AUV58106.1"/>
    <property type="molecule type" value="Genomic_DNA"/>
</dbReference>
<dbReference type="PANTHER" id="PTHR24134">
    <property type="entry name" value="ANKYRIN REPEAT-CONTAINING PROTEIN DDB_G0279043"/>
    <property type="match status" value="1"/>
</dbReference>
<evidence type="ECO:0000313" key="3">
    <source>
        <dbReference type="EMBL" id="AUV58106.1"/>
    </source>
</evidence>
<organism evidence="3">
    <name type="scientific">Bandra megavirus</name>
    <dbReference type="NCBI Taxonomy" id="2071566"/>
    <lineage>
        <taxon>Viruses</taxon>
        <taxon>Varidnaviria</taxon>
        <taxon>Bamfordvirae</taxon>
        <taxon>Nucleocytoviricota</taxon>
        <taxon>Megaviricetes</taxon>
        <taxon>Imitervirales</taxon>
        <taxon>Mimiviridae</taxon>
        <taxon>Megamimivirinae</taxon>
        <taxon>Megavirus</taxon>
    </lineage>
</organism>
<dbReference type="Pfam" id="PF00023">
    <property type="entry name" value="Ank"/>
    <property type="match status" value="1"/>
</dbReference>
<dbReference type="Gene3D" id="1.25.40.20">
    <property type="entry name" value="Ankyrin repeat-containing domain"/>
    <property type="match status" value="1"/>
</dbReference>
<dbReference type="PROSITE" id="PS50088">
    <property type="entry name" value="ANK_REPEAT"/>
    <property type="match status" value="1"/>
</dbReference>
<dbReference type="InterPro" id="IPR002110">
    <property type="entry name" value="Ankyrin_rpt"/>
</dbReference>
<dbReference type="PANTHER" id="PTHR24134:SF9">
    <property type="entry name" value="ANKYRIN REPEAT AND SOCS BOX PROTEIN 8"/>
    <property type="match status" value="1"/>
</dbReference>
<keyword evidence="1" id="KW-0677">Repeat</keyword>
<reference evidence="3" key="1">
    <citation type="submission" date="2018-01" db="EMBL/GenBank/DDBJ databases">
        <title>Draft genome sequence of Bandra megavirus.</title>
        <authorList>
            <person name="Chatterjee A."/>
            <person name="Yadav R."/>
            <person name="Kondabagil K."/>
        </authorList>
    </citation>
    <scope>NUCLEOTIDE SEQUENCE</scope>
    <source>
        <strain evidence="3">KK-1</strain>
    </source>
</reference>
<dbReference type="InterPro" id="IPR036770">
    <property type="entry name" value="Ankyrin_rpt-contain_sf"/>
</dbReference>
<proteinExistence type="predicted"/>
<accession>A0A2K9V7D5</accession>
<keyword evidence="2" id="KW-0040">ANK repeat</keyword>
<evidence type="ECO:0000256" key="2">
    <source>
        <dbReference type="ARBA" id="ARBA00023043"/>
    </source>
</evidence>
<protein>
    <submittedName>
        <fullName evidence="3">Ankyrin repeat protein</fullName>
    </submittedName>
</protein>